<name>A0AAU0K6C9_9ALPH</name>
<protein>
    <submittedName>
        <fullName evidence="2">Uncharacterized protein</fullName>
    </submittedName>
</protein>
<proteinExistence type="predicted"/>
<evidence type="ECO:0000313" key="2">
    <source>
        <dbReference type="EMBL" id="WOL23300.1"/>
    </source>
</evidence>
<reference evidence="2" key="1">
    <citation type="submission" date="2024-06" db="EMBL/GenBank/DDBJ databases">
        <title>Multidecadal high mortality disease events in Australian domestic geese associated with an alphaherpesvirus, designated Anatid alphaherpesvirus 2.</title>
        <authorList>
            <person name="Kelly-Bosma M."/>
            <person name="Neave M.J."/>
        </authorList>
    </citation>
    <scope>NUCLEOTIDE SEQUENCE</scope>
    <source>
        <strain evidence="2">ACDP 22-00165</strain>
    </source>
</reference>
<sequence>MSHRGAPACETLATSSQQQETPRATWYVETISSVSQVDTYECLGSGGRPDARMSSTRSLFSSYRCDETGASGECVHICAYDELRETRNLPAALRNMAAICPGVGHGRQYRSMFLQ</sequence>
<evidence type="ECO:0000256" key="1">
    <source>
        <dbReference type="SAM" id="MobiDB-lite"/>
    </source>
</evidence>
<feature type="region of interest" description="Disordered" evidence="1">
    <location>
        <begin position="1"/>
        <end position="20"/>
    </location>
</feature>
<dbReference type="EMBL" id="OR540300">
    <property type="protein sequence ID" value="WOL23300.1"/>
    <property type="molecule type" value="Genomic_DNA"/>
</dbReference>
<organism evidence="2">
    <name type="scientific">Anatid alphaherpesvirus 2</name>
    <dbReference type="NCBI Taxonomy" id="3080522"/>
    <lineage>
        <taxon>Viruses</taxon>
        <taxon>Duplodnaviria</taxon>
        <taxon>Heunggongvirae</taxon>
        <taxon>Peploviricota</taxon>
        <taxon>Herviviricetes</taxon>
        <taxon>Herpesvirales</taxon>
        <taxon>Orthoherpesviridae</taxon>
        <taxon>Alphaherpesvirinae</taxon>
    </lineage>
</organism>
<accession>A0AAU0K6C9</accession>